<keyword evidence="2 5" id="KW-0489">Methyltransferase</keyword>
<comment type="caution">
    <text evidence="5">The sequence shown here is derived from an EMBL/GenBank/DDBJ whole genome shotgun (WGS) entry which is preliminary data.</text>
</comment>
<dbReference type="PANTHER" id="PTHR44942:SF4">
    <property type="entry name" value="METHYLTRANSFERASE TYPE 11 DOMAIN-CONTAINING PROTEIN"/>
    <property type="match status" value="1"/>
</dbReference>
<dbReference type="Proteomes" id="UP000242188">
    <property type="component" value="Unassembled WGS sequence"/>
</dbReference>
<dbReference type="InterPro" id="IPR013216">
    <property type="entry name" value="Methyltransf_11"/>
</dbReference>
<dbReference type="CDD" id="cd02440">
    <property type="entry name" value="AdoMet_MTases"/>
    <property type="match status" value="1"/>
</dbReference>
<reference evidence="5 6" key="1">
    <citation type="journal article" date="2017" name="Nat. Ecol. Evol.">
        <title>Scallop genome provides insights into evolution of bilaterian karyotype and development.</title>
        <authorList>
            <person name="Wang S."/>
            <person name="Zhang J."/>
            <person name="Jiao W."/>
            <person name="Li J."/>
            <person name="Xun X."/>
            <person name="Sun Y."/>
            <person name="Guo X."/>
            <person name="Huan P."/>
            <person name="Dong B."/>
            <person name="Zhang L."/>
            <person name="Hu X."/>
            <person name="Sun X."/>
            <person name="Wang J."/>
            <person name="Zhao C."/>
            <person name="Wang Y."/>
            <person name="Wang D."/>
            <person name="Huang X."/>
            <person name="Wang R."/>
            <person name="Lv J."/>
            <person name="Li Y."/>
            <person name="Zhang Z."/>
            <person name="Liu B."/>
            <person name="Lu W."/>
            <person name="Hui Y."/>
            <person name="Liang J."/>
            <person name="Zhou Z."/>
            <person name="Hou R."/>
            <person name="Li X."/>
            <person name="Liu Y."/>
            <person name="Li H."/>
            <person name="Ning X."/>
            <person name="Lin Y."/>
            <person name="Zhao L."/>
            <person name="Xing Q."/>
            <person name="Dou J."/>
            <person name="Li Y."/>
            <person name="Mao J."/>
            <person name="Guo H."/>
            <person name="Dou H."/>
            <person name="Li T."/>
            <person name="Mu C."/>
            <person name="Jiang W."/>
            <person name="Fu Q."/>
            <person name="Fu X."/>
            <person name="Miao Y."/>
            <person name="Liu J."/>
            <person name="Yu Q."/>
            <person name="Li R."/>
            <person name="Liao H."/>
            <person name="Li X."/>
            <person name="Kong Y."/>
            <person name="Jiang Z."/>
            <person name="Chourrout D."/>
            <person name="Li R."/>
            <person name="Bao Z."/>
        </authorList>
    </citation>
    <scope>NUCLEOTIDE SEQUENCE [LARGE SCALE GENOMIC DNA]</scope>
    <source>
        <strain evidence="5 6">PY_sf001</strain>
    </source>
</reference>
<proteinExistence type="inferred from homology"/>
<feature type="domain" description="Methyltransferase type 11" evidence="4">
    <location>
        <begin position="51"/>
        <end position="141"/>
    </location>
</feature>
<gene>
    <name evidence="5" type="ORF">KP79_PYT01739</name>
</gene>
<dbReference type="AlphaFoldDB" id="A0A210Q614"/>
<evidence type="ECO:0000313" key="5">
    <source>
        <dbReference type="EMBL" id="OWF44180.1"/>
    </source>
</evidence>
<evidence type="ECO:0000313" key="6">
    <source>
        <dbReference type="Proteomes" id="UP000242188"/>
    </source>
</evidence>
<evidence type="ECO:0000259" key="4">
    <source>
        <dbReference type="Pfam" id="PF08241"/>
    </source>
</evidence>
<organism evidence="5 6">
    <name type="scientific">Mizuhopecten yessoensis</name>
    <name type="common">Japanese scallop</name>
    <name type="synonym">Patinopecten yessoensis</name>
    <dbReference type="NCBI Taxonomy" id="6573"/>
    <lineage>
        <taxon>Eukaryota</taxon>
        <taxon>Metazoa</taxon>
        <taxon>Spiralia</taxon>
        <taxon>Lophotrochozoa</taxon>
        <taxon>Mollusca</taxon>
        <taxon>Bivalvia</taxon>
        <taxon>Autobranchia</taxon>
        <taxon>Pteriomorphia</taxon>
        <taxon>Pectinida</taxon>
        <taxon>Pectinoidea</taxon>
        <taxon>Pectinidae</taxon>
        <taxon>Mizuhopecten</taxon>
    </lineage>
</organism>
<dbReference type="Gene3D" id="3.40.50.150">
    <property type="entry name" value="Vaccinia Virus protein VP39"/>
    <property type="match status" value="1"/>
</dbReference>
<comment type="similarity">
    <text evidence="1">Belongs to the methyltransferase superfamily.</text>
</comment>
<dbReference type="GO" id="GO:0008757">
    <property type="term" value="F:S-adenosylmethionine-dependent methyltransferase activity"/>
    <property type="evidence" value="ECO:0007669"/>
    <property type="project" value="InterPro"/>
</dbReference>
<keyword evidence="6" id="KW-1185">Reference proteome</keyword>
<keyword evidence="3 5" id="KW-0808">Transferase</keyword>
<evidence type="ECO:0000256" key="3">
    <source>
        <dbReference type="ARBA" id="ARBA00022679"/>
    </source>
</evidence>
<dbReference type="SUPFAM" id="SSF53335">
    <property type="entry name" value="S-adenosyl-L-methionine-dependent methyltransferases"/>
    <property type="match status" value="1"/>
</dbReference>
<name>A0A210Q614_MIZYE</name>
<dbReference type="PANTHER" id="PTHR44942">
    <property type="entry name" value="METHYLTRANSF_11 DOMAIN-CONTAINING PROTEIN"/>
    <property type="match status" value="1"/>
</dbReference>
<evidence type="ECO:0000256" key="1">
    <source>
        <dbReference type="ARBA" id="ARBA00008361"/>
    </source>
</evidence>
<sequence>MANKAPTHRLFEDEEHAKVYAKYRPSYPKELYDKIIKYCRQSDANELSIAIDVGCGSGQSTLPLSNLCRHVTGIDISREQILEARKAASNIDFRVGSAEDMSFQGDGTVDLVTTASTIHWLDKPSFMTEVSRVLRPGGVLAVYSYGFDMIHNKEAQQLVWEGLFRTTLRDDWVPDAHMHIDNGLALIELPFNDFQRLEPLLIEREVDIDSYIGFIGSWAPWQTYKKRNRETNILTDLRQRLRTLYTDGLTGQIRPIILTSPIYVLLGRK</sequence>
<evidence type="ECO:0000256" key="2">
    <source>
        <dbReference type="ARBA" id="ARBA00022603"/>
    </source>
</evidence>
<dbReference type="InterPro" id="IPR029063">
    <property type="entry name" value="SAM-dependent_MTases_sf"/>
</dbReference>
<dbReference type="OrthoDB" id="506498at2759"/>
<dbReference type="Pfam" id="PF08241">
    <property type="entry name" value="Methyltransf_11"/>
    <property type="match status" value="1"/>
</dbReference>
<dbReference type="InterPro" id="IPR051052">
    <property type="entry name" value="Diverse_substrate_MTase"/>
</dbReference>
<dbReference type="GO" id="GO:0032259">
    <property type="term" value="P:methylation"/>
    <property type="evidence" value="ECO:0007669"/>
    <property type="project" value="UniProtKB-KW"/>
</dbReference>
<protein>
    <submittedName>
        <fullName evidence="5">Methyltransferase</fullName>
    </submittedName>
</protein>
<accession>A0A210Q614</accession>
<dbReference type="EMBL" id="NEDP02004861">
    <property type="protein sequence ID" value="OWF44180.1"/>
    <property type="molecule type" value="Genomic_DNA"/>
</dbReference>